<keyword evidence="1" id="KW-0732">Signal</keyword>
<dbReference type="EMBL" id="REFV01000004">
    <property type="protein sequence ID" value="RMB60994.1"/>
    <property type="molecule type" value="Genomic_DNA"/>
</dbReference>
<dbReference type="InterPro" id="IPR027843">
    <property type="entry name" value="DUF4440"/>
</dbReference>
<dbReference type="AlphaFoldDB" id="A0A3M0G7V6"/>
<dbReference type="RefSeq" id="WP_121916729.1">
    <property type="nucleotide sequence ID" value="NZ_REFV01000004.1"/>
</dbReference>
<dbReference type="OrthoDB" id="9814425at2"/>
<feature type="domain" description="DUF4440" evidence="2">
    <location>
        <begin position="32"/>
        <end position="141"/>
    </location>
</feature>
<comment type="caution">
    <text evidence="3">The sequence shown here is derived from an EMBL/GenBank/DDBJ whole genome shotgun (WGS) entry which is preliminary data.</text>
</comment>
<protein>
    <submittedName>
        <fullName evidence="3">DUF4440 domain-containing protein</fullName>
    </submittedName>
</protein>
<reference evidence="3 4" key="1">
    <citation type="submission" date="2018-10" db="EMBL/GenBank/DDBJ databases">
        <title>Dokdonia luteus sp. nov., isolated from sea water.</title>
        <authorList>
            <person name="Zhou L.Y."/>
            <person name="Du Z.J."/>
        </authorList>
    </citation>
    <scope>NUCLEOTIDE SEQUENCE [LARGE SCALE GENOMIC DNA]</scope>
    <source>
        <strain evidence="3 4">SH27</strain>
    </source>
</reference>
<gene>
    <name evidence="3" type="ORF">EAX61_05795</name>
</gene>
<evidence type="ECO:0000256" key="1">
    <source>
        <dbReference type="SAM" id="SignalP"/>
    </source>
</evidence>
<keyword evidence="4" id="KW-1185">Reference proteome</keyword>
<accession>A0A3M0G7V6</accession>
<name>A0A3M0G7V6_9FLAO</name>
<dbReference type="SUPFAM" id="SSF54427">
    <property type="entry name" value="NTF2-like"/>
    <property type="match status" value="1"/>
</dbReference>
<organism evidence="3 4">
    <name type="scientific">Dokdonia sinensis</name>
    <dbReference type="NCBI Taxonomy" id="2479847"/>
    <lineage>
        <taxon>Bacteria</taxon>
        <taxon>Pseudomonadati</taxon>
        <taxon>Bacteroidota</taxon>
        <taxon>Flavobacteriia</taxon>
        <taxon>Flavobacteriales</taxon>
        <taxon>Flavobacteriaceae</taxon>
        <taxon>Dokdonia</taxon>
    </lineage>
</organism>
<sequence length="151" mass="17369">MKHLLLLITFLTITVTSLAQTFTGPKDDIDQILKNIETFSSQVMAGDYVAVTANYTTDAKIFPNNQDILEGTEAIKNYWKPRNDNKIIYHKVTPSEIKILGNEAYDYGYYEGTTRLADGTETSWRGKYVITWKKVDQAWKIYLDIWNSIKS</sequence>
<proteinExistence type="predicted"/>
<evidence type="ECO:0000313" key="3">
    <source>
        <dbReference type="EMBL" id="RMB60994.1"/>
    </source>
</evidence>
<dbReference type="InterPro" id="IPR032710">
    <property type="entry name" value="NTF2-like_dom_sf"/>
</dbReference>
<feature type="chain" id="PRO_5018214460" evidence="1">
    <location>
        <begin position="20"/>
        <end position="151"/>
    </location>
</feature>
<feature type="signal peptide" evidence="1">
    <location>
        <begin position="1"/>
        <end position="19"/>
    </location>
</feature>
<evidence type="ECO:0000259" key="2">
    <source>
        <dbReference type="Pfam" id="PF14534"/>
    </source>
</evidence>
<evidence type="ECO:0000313" key="4">
    <source>
        <dbReference type="Proteomes" id="UP000281985"/>
    </source>
</evidence>
<dbReference type="Proteomes" id="UP000281985">
    <property type="component" value="Unassembled WGS sequence"/>
</dbReference>
<dbReference type="Pfam" id="PF14534">
    <property type="entry name" value="DUF4440"/>
    <property type="match status" value="1"/>
</dbReference>
<dbReference type="Gene3D" id="3.10.450.50">
    <property type="match status" value="1"/>
</dbReference>